<comment type="function">
    <text evidence="7">Recognizes and hydrolyzes the peptide bond at the C-terminal Gly of ubiquitin. Involved in the processing of poly-ubiquitin precursors as well as that of ubiquitinated proteins.</text>
</comment>
<feature type="domain" description="USP" evidence="8">
    <location>
        <begin position="5"/>
        <end position="412"/>
    </location>
</feature>
<dbReference type="EC" id="3.4.19.12" evidence="7"/>
<dbReference type="PROSITE" id="PS00972">
    <property type="entry name" value="USP_1"/>
    <property type="match status" value="1"/>
</dbReference>
<reference evidence="9 10" key="1">
    <citation type="journal article" date="2013" name="Proc. Natl. Acad. Sci. U.S.A.">
        <title>Fine-scale variation in meiotic recombination in Mimulus inferred from population shotgun sequencing.</title>
        <authorList>
            <person name="Hellsten U."/>
            <person name="Wright K.M."/>
            <person name="Jenkins J."/>
            <person name="Shu S."/>
            <person name="Yuan Y."/>
            <person name="Wessler S.R."/>
            <person name="Schmutz J."/>
            <person name="Willis J.H."/>
            <person name="Rokhsar D.S."/>
        </authorList>
    </citation>
    <scope>NUCLEOTIDE SEQUENCE [LARGE SCALE GENOMIC DNA]</scope>
    <source>
        <strain evidence="10">cv. DUN x IM62</strain>
    </source>
</reference>
<dbReference type="InterPro" id="IPR001394">
    <property type="entry name" value="Peptidase_C19_UCH"/>
</dbReference>
<dbReference type="GO" id="GO:0005829">
    <property type="term" value="C:cytosol"/>
    <property type="evidence" value="ECO:0000318"/>
    <property type="project" value="GO_Central"/>
</dbReference>
<keyword evidence="4 7" id="KW-0833">Ubl conjugation pathway</keyword>
<dbReference type="PROSITE" id="PS50235">
    <property type="entry name" value="USP_3"/>
    <property type="match status" value="1"/>
</dbReference>
<evidence type="ECO:0000256" key="3">
    <source>
        <dbReference type="ARBA" id="ARBA00022670"/>
    </source>
</evidence>
<dbReference type="SUPFAM" id="SSF54001">
    <property type="entry name" value="Cysteine proteinases"/>
    <property type="match status" value="1"/>
</dbReference>
<dbReference type="InterPro" id="IPR028889">
    <property type="entry name" value="USP"/>
</dbReference>
<feature type="non-terminal residue" evidence="9">
    <location>
        <position position="1"/>
    </location>
</feature>
<comment type="similarity">
    <text evidence="2 7">Belongs to the peptidase C19 family.</text>
</comment>
<sequence length="415" mass="47306">FWVVPGLENLGNNCFLNVVLQVKIGSLIFLQFADEERDENIPLVNALTSLVEELSTVRDKNTTLSPRKLMVAMDRYIPNFNLTSQQDAEEAFSRLLSSLREEISEHCVPQNGSLADLPIVSNSRIVTTKSNEKESELQKWNRSFLKPFDGILGSILICQSCSFQISLDFQLFHTLHLSPPLSSDETIMDGCTLEDCLKQFFVAEHIENYCCSNCWHTAAIDYLSVFSSDKTDIEKLQRCNKNDSCECKFFSSLESFPWLNRFSRTFKQMSIARSPKILCIHLPRASYNMFGESVKLLGHISFPSILYLSPFMNTGVEIKNMEPNLQVSPLNRRIRHQMYRLVSVVVHYGGGGDGHYTVYRKVRAKLGDENNFVALLESSIEQWFSISDSQVLSVSERDVFDANASMLFYEKIENS</sequence>
<evidence type="ECO:0000256" key="2">
    <source>
        <dbReference type="ARBA" id="ARBA00009085"/>
    </source>
</evidence>
<dbReference type="GO" id="GO:0006508">
    <property type="term" value="P:proteolysis"/>
    <property type="evidence" value="ECO:0007669"/>
    <property type="project" value="UniProtKB-KW"/>
</dbReference>
<evidence type="ECO:0000259" key="8">
    <source>
        <dbReference type="PROSITE" id="PS50235"/>
    </source>
</evidence>
<dbReference type="InterPro" id="IPR018200">
    <property type="entry name" value="USP_CS"/>
</dbReference>
<name>A0A022QUY6_ERYGU</name>
<proteinExistence type="inferred from homology"/>
<evidence type="ECO:0000256" key="5">
    <source>
        <dbReference type="ARBA" id="ARBA00022801"/>
    </source>
</evidence>
<keyword evidence="3 7" id="KW-0645">Protease</keyword>
<organism evidence="9 10">
    <name type="scientific">Erythranthe guttata</name>
    <name type="common">Yellow monkey flower</name>
    <name type="synonym">Mimulus guttatus</name>
    <dbReference type="NCBI Taxonomy" id="4155"/>
    <lineage>
        <taxon>Eukaryota</taxon>
        <taxon>Viridiplantae</taxon>
        <taxon>Streptophyta</taxon>
        <taxon>Embryophyta</taxon>
        <taxon>Tracheophyta</taxon>
        <taxon>Spermatophyta</taxon>
        <taxon>Magnoliopsida</taxon>
        <taxon>eudicotyledons</taxon>
        <taxon>Gunneridae</taxon>
        <taxon>Pentapetalae</taxon>
        <taxon>asterids</taxon>
        <taxon>lamiids</taxon>
        <taxon>Lamiales</taxon>
        <taxon>Phrymaceae</taxon>
        <taxon>Erythranthe</taxon>
    </lineage>
</organism>
<dbReference type="Gene3D" id="3.90.70.10">
    <property type="entry name" value="Cysteine proteinases"/>
    <property type="match status" value="1"/>
</dbReference>
<comment type="catalytic activity">
    <reaction evidence="1 7">
        <text>Thiol-dependent hydrolysis of ester, thioester, amide, peptide and isopeptide bonds formed by the C-terminal Gly of ubiquitin (a 76-residue protein attached to proteins as an intracellular targeting signal).</text>
        <dbReference type="EC" id="3.4.19.12"/>
    </reaction>
</comment>
<dbReference type="Proteomes" id="UP000030748">
    <property type="component" value="Unassembled WGS sequence"/>
</dbReference>
<dbReference type="EMBL" id="KI631018">
    <property type="protein sequence ID" value="EYU31113.1"/>
    <property type="molecule type" value="Genomic_DNA"/>
</dbReference>
<dbReference type="eggNOG" id="KOG1868">
    <property type="taxonomic scope" value="Eukaryota"/>
</dbReference>
<dbReference type="STRING" id="4155.A0A022QUY6"/>
<dbReference type="PANTHER" id="PTHR24006:SF888">
    <property type="entry name" value="UBIQUITIN CARBOXYL-TERMINAL HYDROLASE 30"/>
    <property type="match status" value="1"/>
</dbReference>
<evidence type="ECO:0000256" key="6">
    <source>
        <dbReference type="ARBA" id="ARBA00022807"/>
    </source>
</evidence>
<dbReference type="PROSITE" id="PS00973">
    <property type="entry name" value="USP_2"/>
    <property type="match status" value="1"/>
</dbReference>
<dbReference type="GO" id="GO:0004843">
    <property type="term" value="F:cysteine-type deubiquitinase activity"/>
    <property type="evidence" value="ECO:0000318"/>
    <property type="project" value="GO_Central"/>
</dbReference>
<dbReference type="AlphaFoldDB" id="A0A022QUY6"/>
<dbReference type="Pfam" id="PF00443">
    <property type="entry name" value="UCH"/>
    <property type="match status" value="1"/>
</dbReference>
<dbReference type="InterPro" id="IPR038765">
    <property type="entry name" value="Papain-like_cys_pep_sf"/>
</dbReference>
<dbReference type="GO" id="GO:0005634">
    <property type="term" value="C:nucleus"/>
    <property type="evidence" value="ECO:0000318"/>
    <property type="project" value="GO_Central"/>
</dbReference>
<gene>
    <name evidence="9" type="ORF">MIMGU_mgv1a0249452mg</name>
</gene>
<dbReference type="InterPro" id="IPR050164">
    <property type="entry name" value="Peptidase_C19"/>
</dbReference>
<keyword evidence="6 7" id="KW-0788">Thiol protease</keyword>
<dbReference type="GO" id="GO:0031647">
    <property type="term" value="P:regulation of protein stability"/>
    <property type="evidence" value="ECO:0000318"/>
    <property type="project" value="GO_Central"/>
</dbReference>
<keyword evidence="5 7" id="KW-0378">Hydrolase</keyword>
<dbReference type="GO" id="GO:0016579">
    <property type="term" value="P:protein deubiquitination"/>
    <property type="evidence" value="ECO:0007669"/>
    <property type="project" value="InterPro"/>
</dbReference>
<evidence type="ECO:0000313" key="10">
    <source>
        <dbReference type="Proteomes" id="UP000030748"/>
    </source>
</evidence>
<keyword evidence="10" id="KW-1185">Reference proteome</keyword>
<evidence type="ECO:0000256" key="4">
    <source>
        <dbReference type="ARBA" id="ARBA00022786"/>
    </source>
</evidence>
<accession>A0A022QUY6</accession>
<evidence type="ECO:0000313" key="9">
    <source>
        <dbReference type="EMBL" id="EYU31113.1"/>
    </source>
</evidence>
<dbReference type="PANTHER" id="PTHR24006">
    <property type="entry name" value="UBIQUITIN CARBOXYL-TERMINAL HYDROLASE"/>
    <property type="match status" value="1"/>
</dbReference>
<evidence type="ECO:0000256" key="1">
    <source>
        <dbReference type="ARBA" id="ARBA00000707"/>
    </source>
</evidence>
<protein>
    <recommendedName>
        <fullName evidence="7">Ubiquitin carboxyl-terminal hydrolase</fullName>
        <ecNumber evidence="7">3.4.19.12</ecNumber>
    </recommendedName>
</protein>
<evidence type="ECO:0000256" key="7">
    <source>
        <dbReference type="RuleBase" id="RU366025"/>
    </source>
</evidence>